<dbReference type="Proteomes" id="UP000799755">
    <property type="component" value="Unassembled WGS sequence"/>
</dbReference>
<gene>
    <name evidence="1" type="ORF">BDR25DRAFT_27092</name>
</gene>
<protein>
    <submittedName>
        <fullName evidence="1">Uncharacterized protein</fullName>
    </submittedName>
</protein>
<reference evidence="1" key="1">
    <citation type="journal article" date="2020" name="Stud. Mycol.">
        <title>101 Dothideomycetes genomes: a test case for predicting lifestyles and emergence of pathogens.</title>
        <authorList>
            <person name="Haridas S."/>
            <person name="Albert R."/>
            <person name="Binder M."/>
            <person name="Bloem J."/>
            <person name="Labutti K."/>
            <person name="Salamov A."/>
            <person name="Andreopoulos B."/>
            <person name="Baker S."/>
            <person name="Barry K."/>
            <person name="Bills G."/>
            <person name="Bluhm B."/>
            <person name="Cannon C."/>
            <person name="Castanera R."/>
            <person name="Culley D."/>
            <person name="Daum C."/>
            <person name="Ezra D."/>
            <person name="Gonzalez J."/>
            <person name="Henrissat B."/>
            <person name="Kuo A."/>
            <person name="Liang C."/>
            <person name="Lipzen A."/>
            <person name="Lutzoni F."/>
            <person name="Magnuson J."/>
            <person name="Mondo S."/>
            <person name="Nolan M."/>
            <person name="Ohm R."/>
            <person name="Pangilinan J."/>
            <person name="Park H.-J."/>
            <person name="Ramirez L."/>
            <person name="Alfaro M."/>
            <person name="Sun H."/>
            <person name="Tritt A."/>
            <person name="Yoshinaga Y."/>
            <person name="Zwiers L.-H."/>
            <person name="Turgeon B."/>
            <person name="Goodwin S."/>
            <person name="Spatafora J."/>
            <person name="Crous P."/>
            <person name="Grigoriev I."/>
        </authorList>
    </citation>
    <scope>NUCLEOTIDE SEQUENCE</scope>
    <source>
        <strain evidence="1">ATCC 200398</strain>
    </source>
</reference>
<dbReference type="EMBL" id="MU003505">
    <property type="protein sequence ID" value="KAF2471412.1"/>
    <property type="molecule type" value="Genomic_DNA"/>
</dbReference>
<name>A0ACB6QZ80_9PLEO</name>
<accession>A0ACB6QZ80</accession>
<keyword evidence="2" id="KW-1185">Reference proteome</keyword>
<organism evidence="1 2">
    <name type="scientific">Lindgomyces ingoldianus</name>
    <dbReference type="NCBI Taxonomy" id="673940"/>
    <lineage>
        <taxon>Eukaryota</taxon>
        <taxon>Fungi</taxon>
        <taxon>Dikarya</taxon>
        <taxon>Ascomycota</taxon>
        <taxon>Pezizomycotina</taxon>
        <taxon>Dothideomycetes</taxon>
        <taxon>Pleosporomycetidae</taxon>
        <taxon>Pleosporales</taxon>
        <taxon>Lindgomycetaceae</taxon>
        <taxon>Lindgomyces</taxon>
    </lineage>
</organism>
<evidence type="ECO:0000313" key="1">
    <source>
        <dbReference type="EMBL" id="KAF2471412.1"/>
    </source>
</evidence>
<comment type="caution">
    <text evidence="1">The sequence shown here is derived from an EMBL/GenBank/DDBJ whole genome shotgun (WGS) entry which is preliminary data.</text>
</comment>
<evidence type="ECO:0000313" key="2">
    <source>
        <dbReference type="Proteomes" id="UP000799755"/>
    </source>
</evidence>
<proteinExistence type="predicted"/>
<sequence>MLESLQKRCRDHLINQAALARCCVRVDKIRVRMEPFFEIIGIFAQSHADIACIVWGSLRLLFQLGENYVTFLEKICTMLDDMTDVLPAYEEYVGQIQSKYSKEGVDFAPRLLKALAFVYSDILDFCLGAVRILSPAKGTRSKAKLVWGLCWRPFDVRFRAILERFNKHTQALDREMGSTSFNVMRQHCERIEYDMRKAREERAWQDERQMKRERVHDLREWIGAGDWESFYEELADRRVTGSCGWLRYDPIYVSWKKAMYPKNASQLHSGINQDILLVDAKPGYGKTFLCASLIEEYRRKRDLSINSTEPTAAFFLFNRLEQDAKKLQPDTAFRAILTQLLHAHELEDEVIDALSLIKHHNGRGQLEASFDEVLLLLHWLLDRYPNTILLFDGVDECWDEPAFFRSLRKIIGADSQPTTTSSTPPRNARPGVILFARPTLSLPAWVAKRHCSIHLNSAQNFVDIQSYLHEKIAELGEYGLLGDAHEISAILENACQFANGMFLWARLLIEYLSADGLSVNDRREALNNLVRFEGLDQLYSLILQNLAKKLPPKSRVNLKAAFQWIGGALRPLHVDELPHAIVSTAEGTWNERDVIPNLKQSLTRMSGALLELAPDLTVRFTHTSVLEFLCGDHLDQDARGEERQFRMCAPSVQQLVALSCLRYISRTVPPMPLSGSSQITPERDVQSKRFPLADYSLKHWVKHVDLAISRPPPNKFAFLSFVEGLLQAMQGFLNSKKQVMVWIELSWLFGYPAALGNIPQLFAKALTVRHGMVEGYEKLPRQLECLSEDLKILEIRWGTVLSQTPNEIWEPSIPAFTQSDYYMITKEVSLTRMETVVNHAEKSVMIQSQVSASGKEISVVRLSIPKNLLENSVAMHPDEWMQRHTSGWKAIFEVWNLSTKLLEFRFFVPIPAAHARQILSQQANFCNDILYKLSKPLALDRLDFEFPVSISLDLRVALILGCYIKIELRYEDTSASHPHRYTMYYIELNPWGDLTQPDPRVTSPLIPASFAACLSPSGQEMLVVRPSNGNGNAGALTMGLRYWDLLLYYKLECHGTQHLSKSASKLRVDRFDLYVDYQQTQDLGQHFLFHPFLPILVFCLGKKTIGWSYSEPGARVVEICAHPLRKLSISGCGQYLQGFTVSRHGDKMVVLDISSILCRVLNLVPIRMLEQSIVDLSLAGRNDNRLTRIPNSTISTAITLQDLVRNRAAPATMTTNTVQFITNENGVTEMSMLRQFEQEGAVVLHTLSEDGVATSKTITRLPEDLVSRSEPVLVKAKEGEEKNSETVMLVLNQKPKPTYSFREEEGGEVLPIVLERTTASIPVTAVNLGRTLN</sequence>